<accession>X0UML8</accession>
<comment type="caution">
    <text evidence="1">The sequence shown here is derived from an EMBL/GenBank/DDBJ whole genome shotgun (WGS) entry which is preliminary data.</text>
</comment>
<protein>
    <submittedName>
        <fullName evidence="1">Uncharacterized protein</fullName>
    </submittedName>
</protein>
<gene>
    <name evidence="1" type="ORF">S01H1_37803</name>
</gene>
<dbReference type="AlphaFoldDB" id="X0UML8"/>
<name>X0UML8_9ZZZZ</name>
<proteinExistence type="predicted"/>
<dbReference type="EMBL" id="BARS01023754">
    <property type="protein sequence ID" value="GAG00537.1"/>
    <property type="molecule type" value="Genomic_DNA"/>
</dbReference>
<feature type="non-terminal residue" evidence="1">
    <location>
        <position position="1"/>
    </location>
</feature>
<reference evidence="1" key="1">
    <citation type="journal article" date="2014" name="Front. Microbiol.">
        <title>High frequency of phylogenetically diverse reductive dehalogenase-homologous genes in deep subseafloor sedimentary metagenomes.</title>
        <authorList>
            <person name="Kawai M."/>
            <person name="Futagami T."/>
            <person name="Toyoda A."/>
            <person name="Takaki Y."/>
            <person name="Nishi S."/>
            <person name="Hori S."/>
            <person name="Arai W."/>
            <person name="Tsubouchi T."/>
            <person name="Morono Y."/>
            <person name="Uchiyama I."/>
            <person name="Ito T."/>
            <person name="Fujiyama A."/>
            <person name="Inagaki F."/>
            <person name="Takami H."/>
        </authorList>
    </citation>
    <scope>NUCLEOTIDE SEQUENCE</scope>
    <source>
        <strain evidence="1">Expedition CK06-06</strain>
    </source>
</reference>
<sequence length="209" mass="21980">TACITHNPCNSYCFEVECGMYQGCNCGNYCPANTVCVDNKCVSDCTPQCGSRECGFDGCYGTCGTCGSGEQCNIYTGKCCDDGDTACLNQGKDCTCNTAPGCQDNCSCDPDCGTACACDSDARCDDSCACDADCPCDCDTNYYCDPECSCDFECPCDCDTTYDCDDNCECDIECMGKKCGCDNAEGSLGGALLLALGLAVLLARKRRHA</sequence>
<evidence type="ECO:0000313" key="1">
    <source>
        <dbReference type="EMBL" id="GAG00537.1"/>
    </source>
</evidence>
<organism evidence="1">
    <name type="scientific">marine sediment metagenome</name>
    <dbReference type="NCBI Taxonomy" id="412755"/>
    <lineage>
        <taxon>unclassified sequences</taxon>
        <taxon>metagenomes</taxon>
        <taxon>ecological metagenomes</taxon>
    </lineage>
</organism>